<protein>
    <recommendedName>
        <fullName evidence="4">Carboxypeptidase family protein</fullName>
    </recommendedName>
</protein>
<gene>
    <name evidence="2" type="ORF">DFQ59_10433</name>
</gene>
<dbReference type="RefSeq" id="WP_147275223.1">
    <property type="nucleotide sequence ID" value="NZ_QPJY01000004.1"/>
</dbReference>
<reference evidence="2 3" key="1">
    <citation type="submission" date="2018-07" db="EMBL/GenBank/DDBJ databases">
        <title>Genomic Encyclopedia of Type Strains, Phase IV (KMG-IV): sequencing the most valuable type-strain genomes for metagenomic binning, comparative biology and taxonomic classification.</title>
        <authorList>
            <person name="Goeker M."/>
        </authorList>
    </citation>
    <scope>NUCLEOTIDE SEQUENCE [LARGE SCALE GENOMIC DNA]</scope>
    <source>
        <strain evidence="2 3">DSM 26407</strain>
    </source>
</reference>
<sequence>MNNRIGRWIGVVACMAAGMGAAQARDLPDPALTPGETRAVSAQALCAPGGVPEPAPRDVQEIFDIYVAYGLEGPRDGYCAAAGGCELDHLVSLGLGGADSAANLWPQPLGGEWSVHRKDRLEAVLRERVCRGDLTLAEAQAALRGDWREAWRIYVTSAAAPEPAAVAGVEYRSGGIGTGEREALRAVEDRYRLKLGFAERGRGSYVADVRVQVRDAAGGLILDVVAEGPWFLAALEPGVYRLTVTYGDQSQTRTVDLTRSTGWNWFYWG</sequence>
<feature type="chain" id="PRO_5016653438" description="Carboxypeptidase family protein" evidence="1">
    <location>
        <begin position="25"/>
        <end position="269"/>
    </location>
</feature>
<dbReference type="AlphaFoldDB" id="A0A369CDA5"/>
<evidence type="ECO:0000313" key="2">
    <source>
        <dbReference type="EMBL" id="RCX30597.1"/>
    </source>
</evidence>
<dbReference type="EMBL" id="QPJY01000004">
    <property type="protein sequence ID" value="RCX30597.1"/>
    <property type="molecule type" value="Genomic_DNA"/>
</dbReference>
<dbReference type="Proteomes" id="UP000252707">
    <property type="component" value="Unassembled WGS sequence"/>
</dbReference>
<comment type="caution">
    <text evidence="2">The sequence shown here is derived from an EMBL/GenBank/DDBJ whole genome shotgun (WGS) entry which is preliminary data.</text>
</comment>
<evidence type="ECO:0000256" key="1">
    <source>
        <dbReference type="SAM" id="SignalP"/>
    </source>
</evidence>
<keyword evidence="1" id="KW-0732">Signal</keyword>
<feature type="signal peptide" evidence="1">
    <location>
        <begin position="1"/>
        <end position="24"/>
    </location>
</feature>
<organism evidence="2 3">
    <name type="scientific">Thioalbus denitrificans</name>
    <dbReference type="NCBI Taxonomy" id="547122"/>
    <lineage>
        <taxon>Bacteria</taxon>
        <taxon>Pseudomonadati</taxon>
        <taxon>Pseudomonadota</taxon>
        <taxon>Gammaproteobacteria</taxon>
        <taxon>Chromatiales</taxon>
        <taxon>Ectothiorhodospiraceae</taxon>
        <taxon>Thioalbus</taxon>
    </lineage>
</organism>
<keyword evidence="3" id="KW-1185">Reference proteome</keyword>
<accession>A0A369CDA5</accession>
<evidence type="ECO:0000313" key="3">
    <source>
        <dbReference type="Proteomes" id="UP000252707"/>
    </source>
</evidence>
<evidence type="ECO:0008006" key="4">
    <source>
        <dbReference type="Google" id="ProtNLM"/>
    </source>
</evidence>
<dbReference type="OrthoDB" id="5568005at2"/>
<proteinExistence type="predicted"/>
<name>A0A369CDA5_9GAMM</name>